<reference evidence="2" key="1">
    <citation type="journal article" date="2021" name="Nat. Commun.">
        <title>Genetic determinants of endophytism in the Arabidopsis root mycobiome.</title>
        <authorList>
            <person name="Mesny F."/>
            <person name="Miyauchi S."/>
            <person name="Thiergart T."/>
            <person name="Pickel B."/>
            <person name="Atanasova L."/>
            <person name="Karlsson M."/>
            <person name="Huettel B."/>
            <person name="Barry K.W."/>
            <person name="Haridas S."/>
            <person name="Chen C."/>
            <person name="Bauer D."/>
            <person name="Andreopoulos W."/>
            <person name="Pangilinan J."/>
            <person name="LaButti K."/>
            <person name="Riley R."/>
            <person name="Lipzen A."/>
            <person name="Clum A."/>
            <person name="Drula E."/>
            <person name="Henrissat B."/>
            <person name="Kohler A."/>
            <person name="Grigoriev I.V."/>
            <person name="Martin F.M."/>
            <person name="Hacquard S."/>
        </authorList>
    </citation>
    <scope>NUCLEOTIDE SEQUENCE</scope>
    <source>
        <strain evidence="2">MPI-CAGE-AT-0147</strain>
    </source>
</reference>
<dbReference type="SMART" id="SM00355">
    <property type="entry name" value="ZnF_C2H2"/>
    <property type="match status" value="2"/>
</dbReference>
<organism evidence="2 3">
    <name type="scientific">Dactylonectria macrodidyma</name>
    <dbReference type="NCBI Taxonomy" id="307937"/>
    <lineage>
        <taxon>Eukaryota</taxon>
        <taxon>Fungi</taxon>
        <taxon>Dikarya</taxon>
        <taxon>Ascomycota</taxon>
        <taxon>Pezizomycotina</taxon>
        <taxon>Sordariomycetes</taxon>
        <taxon>Hypocreomycetidae</taxon>
        <taxon>Hypocreales</taxon>
        <taxon>Nectriaceae</taxon>
        <taxon>Dactylonectria</taxon>
    </lineage>
</organism>
<evidence type="ECO:0000259" key="1">
    <source>
        <dbReference type="SMART" id="SM00355"/>
    </source>
</evidence>
<protein>
    <recommendedName>
        <fullName evidence="1">C2H2-type domain-containing protein</fullName>
    </recommendedName>
</protein>
<gene>
    <name evidence="2" type="ORF">EDB81DRAFT_293593</name>
</gene>
<dbReference type="InterPro" id="IPR013087">
    <property type="entry name" value="Znf_C2H2_type"/>
</dbReference>
<proteinExistence type="predicted"/>
<comment type="caution">
    <text evidence="2">The sequence shown here is derived from an EMBL/GenBank/DDBJ whole genome shotgun (WGS) entry which is preliminary data.</text>
</comment>
<evidence type="ECO:0000313" key="2">
    <source>
        <dbReference type="EMBL" id="KAH7115681.1"/>
    </source>
</evidence>
<dbReference type="Proteomes" id="UP000738349">
    <property type="component" value="Unassembled WGS sequence"/>
</dbReference>
<evidence type="ECO:0000313" key="3">
    <source>
        <dbReference type="Proteomes" id="UP000738349"/>
    </source>
</evidence>
<sequence length="295" mass="33545">MSSKTFECDVCSMSITLQDVKTHVRTHQAQILDLLDRLPDIPIDPRTSEDPVHNPHLPCRIAKRHATLSLPGAQHHKRARIPRDRPFQCPKCPQQIDPRRPNDFVRHYSRHYPDHPRRIKCPICNMQFLQMSVFNIHPCFAKENKPSPELIEFQSRLRGEIEQVLGLEFNHRKLSVIQACTPDVPYITPTPPGVIPSDGPVEVSHSRQETITQASEGARTRPDISFSGAGLLAADVPYWENVSHDAPIEMFFQGNLTPSTRESHDFFASGFDKIHHDLFHNTLPSDDQHISSSLS</sequence>
<dbReference type="EMBL" id="JAGMUV010000030">
    <property type="protein sequence ID" value="KAH7115681.1"/>
    <property type="molecule type" value="Genomic_DNA"/>
</dbReference>
<accession>A0A9P9ICF0</accession>
<keyword evidence="3" id="KW-1185">Reference proteome</keyword>
<feature type="domain" description="C2H2-type" evidence="1">
    <location>
        <begin position="87"/>
        <end position="111"/>
    </location>
</feature>
<dbReference type="AlphaFoldDB" id="A0A9P9ICF0"/>
<name>A0A9P9ICF0_9HYPO</name>
<feature type="domain" description="C2H2-type" evidence="1">
    <location>
        <begin position="6"/>
        <end position="27"/>
    </location>
</feature>
<dbReference type="Gene3D" id="3.30.160.60">
    <property type="entry name" value="Classic Zinc Finger"/>
    <property type="match status" value="1"/>
</dbReference>